<dbReference type="Proteomes" id="UP001212337">
    <property type="component" value="Unassembled WGS sequence"/>
</dbReference>
<protein>
    <submittedName>
        <fullName evidence="1">Uncharacterized protein</fullName>
    </submittedName>
</protein>
<dbReference type="RefSeq" id="WP_256938019.1">
    <property type="nucleotide sequence ID" value="NZ_JAQJVI010000003.1"/>
</dbReference>
<accession>A0ABT4WPM8</accession>
<evidence type="ECO:0000313" key="2">
    <source>
        <dbReference type="Proteomes" id="UP001212337"/>
    </source>
</evidence>
<organism evidence="1 2">
    <name type="scientific">Pseudomonas fragi</name>
    <dbReference type="NCBI Taxonomy" id="296"/>
    <lineage>
        <taxon>Bacteria</taxon>
        <taxon>Pseudomonadati</taxon>
        <taxon>Pseudomonadota</taxon>
        <taxon>Gammaproteobacteria</taxon>
        <taxon>Pseudomonadales</taxon>
        <taxon>Pseudomonadaceae</taxon>
        <taxon>Pseudomonas</taxon>
    </lineage>
</organism>
<proteinExistence type="predicted"/>
<dbReference type="EMBL" id="JAQJVI010000003">
    <property type="protein sequence ID" value="MDA7021096.1"/>
    <property type="molecule type" value="Genomic_DNA"/>
</dbReference>
<gene>
    <name evidence="1" type="ORF">PI499_04240</name>
</gene>
<evidence type="ECO:0000313" key="1">
    <source>
        <dbReference type="EMBL" id="MDA7021096.1"/>
    </source>
</evidence>
<dbReference type="GeneID" id="89545210"/>
<sequence length="389" mass="43561">MIVPSRLQQSGDKHYHGIIIQQKETAMPHTQMPQLFNIDLLLEELQDEVVTGETLDLFVASLAFKNFDGFARRLPFVLESVTYKAVTWQTLVDAAPAKFRIRQTQEEVLVFAQTEHCGCVRTYRYRHAQGIGEHDSADMGWCAVSTPETFYAQLDTPAAAAVFHAWQAWMTRATAEQAAMAEGRFENTAVSRSIIFTGVGSCLACKAPSVASARTTLSSATDNGLLIQLPLCAQHLQAAQEYPCVALFLETLFSISLGLPEVERREAIPDELIASLHAMVAEALGGTVGTALKRKRGWHLRIALSDGWHWLLRLHTLMDYAYMLYPPGASKEIYRADSAPDHPDLPFFPDHEHERPSKKNEEIAPSFLYGNPLLDLKRLQRVEKDLRRA</sequence>
<name>A0ABT4WPM8_PSEFR</name>
<reference evidence="1 2" key="1">
    <citation type="submission" date="2023-01" db="EMBL/GenBank/DDBJ databases">
        <title>Effects of deletion of Siderophore biosynthase gene in Pseudomonas fragi on quorum sensing and spoliage ability.</title>
        <authorList>
            <person name="Cui F."/>
            <person name="Wang D."/>
            <person name="Liu J."/>
            <person name="Wang Q."/>
            <person name="Li T."/>
            <person name="Li J."/>
        </authorList>
    </citation>
    <scope>NUCLEOTIDE SEQUENCE [LARGE SCALE GENOMIC DNA]</scope>
    <source>
        <strain evidence="1 2">MS-10</strain>
    </source>
</reference>
<comment type="caution">
    <text evidence="1">The sequence shown here is derived from an EMBL/GenBank/DDBJ whole genome shotgun (WGS) entry which is preliminary data.</text>
</comment>
<keyword evidence="2" id="KW-1185">Reference proteome</keyword>